<dbReference type="Proteomes" id="UP000789702">
    <property type="component" value="Unassembled WGS sequence"/>
</dbReference>
<protein>
    <submittedName>
        <fullName evidence="1">5294_t:CDS:1</fullName>
    </submittedName>
</protein>
<feature type="non-terminal residue" evidence="1">
    <location>
        <position position="1"/>
    </location>
</feature>
<accession>A0ACA9PYN8</accession>
<proteinExistence type="predicted"/>
<evidence type="ECO:0000313" key="2">
    <source>
        <dbReference type="Proteomes" id="UP000789702"/>
    </source>
</evidence>
<organism evidence="1 2">
    <name type="scientific">Dentiscutata heterogama</name>
    <dbReference type="NCBI Taxonomy" id="1316150"/>
    <lineage>
        <taxon>Eukaryota</taxon>
        <taxon>Fungi</taxon>
        <taxon>Fungi incertae sedis</taxon>
        <taxon>Mucoromycota</taxon>
        <taxon>Glomeromycotina</taxon>
        <taxon>Glomeromycetes</taxon>
        <taxon>Diversisporales</taxon>
        <taxon>Gigasporaceae</taxon>
        <taxon>Dentiscutata</taxon>
    </lineage>
</organism>
<feature type="non-terminal residue" evidence="1">
    <location>
        <position position="40"/>
    </location>
</feature>
<keyword evidence="2" id="KW-1185">Reference proteome</keyword>
<evidence type="ECO:0000313" key="1">
    <source>
        <dbReference type="EMBL" id="CAG8728055.1"/>
    </source>
</evidence>
<name>A0ACA9PYN8_9GLOM</name>
<dbReference type="EMBL" id="CAJVPU010035549">
    <property type="protein sequence ID" value="CAG8728055.1"/>
    <property type="molecule type" value="Genomic_DNA"/>
</dbReference>
<sequence>TLKKCSAPKSSKEQQKTCSAKKQSAANNPEVQDILEESGI</sequence>
<reference evidence="1" key="1">
    <citation type="submission" date="2021-06" db="EMBL/GenBank/DDBJ databases">
        <authorList>
            <person name="Kallberg Y."/>
            <person name="Tangrot J."/>
            <person name="Rosling A."/>
        </authorList>
    </citation>
    <scope>NUCLEOTIDE SEQUENCE</scope>
    <source>
        <strain evidence="1">IL203A</strain>
    </source>
</reference>
<gene>
    <name evidence="1" type="ORF">DHETER_LOCUS13255</name>
</gene>
<comment type="caution">
    <text evidence="1">The sequence shown here is derived from an EMBL/GenBank/DDBJ whole genome shotgun (WGS) entry which is preliminary data.</text>
</comment>